<evidence type="ECO:0000256" key="4">
    <source>
        <dbReference type="ARBA" id="ARBA00023163"/>
    </source>
</evidence>
<dbReference type="Proteomes" id="UP001445076">
    <property type="component" value="Unassembled WGS sequence"/>
</dbReference>
<dbReference type="InterPro" id="IPR053820">
    <property type="entry name" value="MSL3_chromo-like"/>
</dbReference>
<dbReference type="GO" id="GO:0006355">
    <property type="term" value="P:regulation of DNA-templated transcription"/>
    <property type="evidence" value="ECO:0007669"/>
    <property type="project" value="InterPro"/>
</dbReference>
<dbReference type="Pfam" id="PF22732">
    <property type="entry name" value="MSL3_chromo-like"/>
    <property type="match status" value="1"/>
</dbReference>
<dbReference type="InterPro" id="IPR016197">
    <property type="entry name" value="Chromo-like_dom_sf"/>
</dbReference>
<evidence type="ECO:0000256" key="6">
    <source>
        <dbReference type="ARBA" id="ARBA00069454"/>
    </source>
</evidence>
<keyword evidence="2" id="KW-0156">Chromatin regulator</keyword>
<dbReference type="Gene3D" id="2.30.30.140">
    <property type="match status" value="1"/>
</dbReference>
<organism evidence="8 9">
    <name type="scientific">Cherax quadricarinatus</name>
    <name type="common">Australian red claw crayfish</name>
    <dbReference type="NCBI Taxonomy" id="27406"/>
    <lineage>
        <taxon>Eukaryota</taxon>
        <taxon>Metazoa</taxon>
        <taxon>Ecdysozoa</taxon>
        <taxon>Arthropoda</taxon>
        <taxon>Crustacea</taxon>
        <taxon>Multicrustacea</taxon>
        <taxon>Malacostraca</taxon>
        <taxon>Eumalacostraca</taxon>
        <taxon>Eucarida</taxon>
        <taxon>Decapoda</taxon>
        <taxon>Pleocyemata</taxon>
        <taxon>Astacidea</taxon>
        <taxon>Parastacoidea</taxon>
        <taxon>Parastacidae</taxon>
        <taxon>Cherax</taxon>
    </lineage>
</organism>
<keyword evidence="4" id="KW-0804">Transcription</keyword>
<feature type="domain" description="Chromo" evidence="7">
    <location>
        <begin position="10"/>
        <end position="90"/>
    </location>
</feature>
<protein>
    <recommendedName>
        <fullName evidence="6">Protein male-specific lethal-3</fullName>
    </recommendedName>
</protein>
<dbReference type="SMART" id="SM00298">
    <property type="entry name" value="CHROMO"/>
    <property type="match status" value="1"/>
</dbReference>
<dbReference type="GO" id="GO:0035267">
    <property type="term" value="C:NuA4 histone acetyltransferase complex"/>
    <property type="evidence" value="ECO:0007669"/>
    <property type="project" value="TreeGrafter"/>
</dbReference>
<dbReference type="PANTHER" id="PTHR10880:SF15">
    <property type="entry name" value="MSL COMPLEX SUBUNIT 3"/>
    <property type="match status" value="1"/>
</dbReference>
<dbReference type="GO" id="GO:0005634">
    <property type="term" value="C:nucleus"/>
    <property type="evidence" value="ECO:0007669"/>
    <property type="project" value="UniProtKB-SubCell"/>
</dbReference>
<gene>
    <name evidence="8" type="ORF">OTU49_014195</name>
</gene>
<comment type="subcellular location">
    <subcellularLocation>
        <location evidence="1">Nucleus</location>
    </subcellularLocation>
</comment>
<dbReference type="EMBL" id="JARKIK010002858">
    <property type="protein sequence ID" value="KAK8719182.1"/>
    <property type="molecule type" value="Genomic_DNA"/>
</dbReference>
<dbReference type="InterPro" id="IPR000953">
    <property type="entry name" value="Chromo/chromo_shadow_dom"/>
</dbReference>
<evidence type="ECO:0000313" key="8">
    <source>
        <dbReference type="EMBL" id="KAK8719181.1"/>
    </source>
</evidence>
<keyword evidence="9" id="KW-1185">Reference proteome</keyword>
<reference evidence="8" key="2">
    <citation type="submission" date="2024-01" db="EMBL/GenBank/DDBJ databases">
        <authorList>
            <person name="He J."/>
            <person name="Wang M."/>
            <person name="Zheng J."/>
            <person name="Liu Z."/>
        </authorList>
    </citation>
    <scope>NUCLEOTIDE SEQUENCE</scope>
    <source>
        <strain evidence="8">ZL_2023a</strain>
        <tissue evidence="8">Muscle</tissue>
    </source>
</reference>
<comment type="caution">
    <text evidence="8">The sequence shown here is derived from an EMBL/GenBank/DDBJ whole genome shotgun (WGS) entry which is preliminary data.</text>
</comment>
<name>A0AAW0VRS3_CHEQU</name>
<evidence type="ECO:0000256" key="1">
    <source>
        <dbReference type="ARBA" id="ARBA00004123"/>
    </source>
</evidence>
<dbReference type="GO" id="GO:0006325">
    <property type="term" value="P:chromatin organization"/>
    <property type="evidence" value="ECO:0007669"/>
    <property type="project" value="UniProtKB-KW"/>
</dbReference>
<evidence type="ECO:0000313" key="9">
    <source>
        <dbReference type="Proteomes" id="UP001445076"/>
    </source>
</evidence>
<reference evidence="8 9" key="1">
    <citation type="journal article" date="2024" name="BMC Genomics">
        <title>Genome assembly of redclaw crayfish (Cherax quadricarinatus) provides insights into its immune adaptation and hypoxia tolerance.</title>
        <authorList>
            <person name="Liu Z."/>
            <person name="Zheng J."/>
            <person name="Li H."/>
            <person name="Fang K."/>
            <person name="Wang S."/>
            <person name="He J."/>
            <person name="Zhou D."/>
            <person name="Weng S."/>
            <person name="Chi M."/>
            <person name="Gu Z."/>
            <person name="He J."/>
            <person name="Li F."/>
            <person name="Wang M."/>
        </authorList>
    </citation>
    <scope>NUCLEOTIDE SEQUENCE [LARGE SCALE GENOMIC DNA]</scope>
    <source>
        <strain evidence="8">ZL_2023a</strain>
    </source>
</reference>
<evidence type="ECO:0000259" key="7">
    <source>
        <dbReference type="SMART" id="SM00298"/>
    </source>
</evidence>
<evidence type="ECO:0000256" key="2">
    <source>
        <dbReference type="ARBA" id="ARBA00022853"/>
    </source>
</evidence>
<keyword evidence="5" id="KW-0539">Nucleus</keyword>
<dbReference type="PANTHER" id="PTHR10880">
    <property type="entry name" value="MORTALITY FACTOR 4-LIKE PROTEIN"/>
    <property type="match status" value="1"/>
</dbReference>
<keyword evidence="3" id="KW-0805">Transcription regulation</keyword>
<evidence type="ECO:0000256" key="5">
    <source>
        <dbReference type="ARBA" id="ARBA00023242"/>
    </source>
</evidence>
<sequence length="107" mass="12333">MVSTRGVRVKFSEGERVLCYEPDPTKAKVLYDSKVLEVVFNKDGKGRKQIEYLIHFQGWNASWDRCVSEDFVLKDTDENRDLQRQLADKAQIKLSMKSNRVLIGGPL</sequence>
<dbReference type="GO" id="GO:0072487">
    <property type="term" value="C:MSL complex"/>
    <property type="evidence" value="ECO:0007669"/>
    <property type="project" value="TreeGrafter"/>
</dbReference>
<accession>A0AAW0VRS3</accession>
<dbReference type="FunFam" id="2.30.30.140:FF:000042">
    <property type="entry name" value="male-specific lethal 3 homolog"/>
    <property type="match status" value="1"/>
</dbReference>
<dbReference type="AlphaFoldDB" id="A0AAW0VRS3"/>
<dbReference type="EMBL" id="JARKIK010002858">
    <property type="protein sequence ID" value="KAK8719181.1"/>
    <property type="molecule type" value="Genomic_DNA"/>
</dbReference>
<proteinExistence type="predicted"/>
<dbReference type="InterPro" id="IPR008676">
    <property type="entry name" value="MRG"/>
</dbReference>
<dbReference type="SUPFAM" id="SSF54160">
    <property type="entry name" value="Chromo domain-like"/>
    <property type="match status" value="1"/>
</dbReference>
<evidence type="ECO:0000256" key="3">
    <source>
        <dbReference type="ARBA" id="ARBA00023015"/>
    </source>
</evidence>